<dbReference type="PANTHER" id="PTHR21364">
    <property type="entry name" value="GENERAL ODORANT-BINDING PROTEIN 19A"/>
    <property type="match status" value="1"/>
</dbReference>
<evidence type="ECO:0000256" key="4">
    <source>
        <dbReference type="SAM" id="SignalP"/>
    </source>
</evidence>
<comment type="caution">
    <text evidence="5">The sequence shown here is derived from an EMBL/GenBank/DDBJ whole genome shotgun (WGS) entry which is preliminary data.</text>
</comment>
<reference evidence="5" key="2">
    <citation type="journal article" date="2023" name="Commun. Biol.">
        <title>Intrasexual cuticular hydrocarbon dimorphism in a wasp sheds light on hydrocarbon biosynthesis genes in Hymenoptera.</title>
        <authorList>
            <person name="Moris V.C."/>
            <person name="Podsiadlowski L."/>
            <person name="Martin S."/>
            <person name="Oeyen J.P."/>
            <person name="Donath A."/>
            <person name="Petersen M."/>
            <person name="Wilbrandt J."/>
            <person name="Misof B."/>
            <person name="Liedtke D."/>
            <person name="Thamm M."/>
            <person name="Scheiner R."/>
            <person name="Schmitt T."/>
            <person name="Niehuis O."/>
        </authorList>
    </citation>
    <scope>NUCLEOTIDE SEQUENCE</scope>
    <source>
        <strain evidence="5">GBR_01_08_01A</strain>
    </source>
</reference>
<evidence type="ECO:0000256" key="2">
    <source>
        <dbReference type="ARBA" id="ARBA00008098"/>
    </source>
</evidence>
<keyword evidence="6" id="KW-1185">Reference proteome</keyword>
<dbReference type="FunFam" id="1.10.238.20:FF:000001">
    <property type="entry name" value="General odorant-binding protein lush"/>
    <property type="match status" value="1"/>
</dbReference>
<protein>
    <submittedName>
        <fullName evidence="5">Uncharacterized protein</fullName>
    </submittedName>
</protein>
<dbReference type="GO" id="GO:0005549">
    <property type="term" value="F:odorant binding"/>
    <property type="evidence" value="ECO:0007669"/>
    <property type="project" value="InterPro"/>
</dbReference>
<dbReference type="SMART" id="SM00708">
    <property type="entry name" value="PhBP"/>
    <property type="match status" value="1"/>
</dbReference>
<dbReference type="Gene3D" id="1.10.238.20">
    <property type="entry name" value="Pheromone/general odorant binding protein domain"/>
    <property type="match status" value="1"/>
</dbReference>
<dbReference type="EMBL" id="JAIFRP010000013">
    <property type="protein sequence ID" value="KAK2586404.1"/>
    <property type="molecule type" value="Genomic_DNA"/>
</dbReference>
<dbReference type="GO" id="GO:0007608">
    <property type="term" value="P:sensory perception of smell"/>
    <property type="evidence" value="ECO:0007669"/>
    <property type="project" value="UniProtKB-ARBA"/>
</dbReference>
<organism evidence="5 6">
    <name type="scientific">Odynerus spinipes</name>
    <dbReference type="NCBI Taxonomy" id="1348599"/>
    <lineage>
        <taxon>Eukaryota</taxon>
        <taxon>Metazoa</taxon>
        <taxon>Ecdysozoa</taxon>
        <taxon>Arthropoda</taxon>
        <taxon>Hexapoda</taxon>
        <taxon>Insecta</taxon>
        <taxon>Pterygota</taxon>
        <taxon>Neoptera</taxon>
        <taxon>Endopterygota</taxon>
        <taxon>Hymenoptera</taxon>
        <taxon>Apocrita</taxon>
        <taxon>Aculeata</taxon>
        <taxon>Vespoidea</taxon>
        <taxon>Vespidae</taxon>
        <taxon>Eumeninae</taxon>
        <taxon>Odynerus</taxon>
    </lineage>
</organism>
<dbReference type="SUPFAM" id="SSF47565">
    <property type="entry name" value="Insect pheromone/odorant-binding proteins"/>
    <property type="match status" value="1"/>
</dbReference>
<dbReference type="Pfam" id="PF01395">
    <property type="entry name" value="PBP_GOBP"/>
    <property type="match status" value="1"/>
</dbReference>
<gene>
    <name evidence="5" type="ORF">KPH14_010689</name>
</gene>
<dbReference type="InterPro" id="IPR006170">
    <property type="entry name" value="PBP/GOBP"/>
</dbReference>
<sequence length="150" mass="16823">MTNKNIYVRSILLVVLLGCLLERFGSVEGAMSLEQMRKTAMGIRNSCITKTGATAELVDGMKSGQFPEDRNLQCYTQCVMKAIRTFKNGKIDVDMVVKQVDMMMPTELQEGMKITARKCGSLEPSDDVCITAFNYVKCNYMEDPSAFFFP</sequence>
<proteinExistence type="inferred from homology"/>
<dbReference type="PANTHER" id="PTHR21364:SF2">
    <property type="entry name" value="GENERAL ODORANT-BINDING PROTEIN 19A"/>
    <property type="match status" value="1"/>
</dbReference>
<evidence type="ECO:0000313" key="5">
    <source>
        <dbReference type="EMBL" id="KAK2586404.1"/>
    </source>
</evidence>
<feature type="chain" id="PRO_5041981327" evidence="4">
    <location>
        <begin position="30"/>
        <end position="150"/>
    </location>
</feature>
<dbReference type="InterPro" id="IPR036728">
    <property type="entry name" value="PBP_GOBP_sf"/>
</dbReference>
<dbReference type="GO" id="GO:0005576">
    <property type="term" value="C:extracellular region"/>
    <property type="evidence" value="ECO:0007669"/>
    <property type="project" value="UniProtKB-SubCell"/>
</dbReference>
<evidence type="ECO:0000256" key="3">
    <source>
        <dbReference type="ARBA" id="ARBA00022525"/>
    </source>
</evidence>
<name>A0AAD9RUX2_9HYME</name>
<reference evidence="5" key="1">
    <citation type="submission" date="2021-08" db="EMBL/GenBank/DDBJ databases">
        <authorList>
            <person name="Misof B."/>
            <person name="Oliver O."/>
            <person name="Podsiadlowski L."/>
            <person name="Donath A."/>
            <person name="Peters R."/>
            <person name="Mayer C."/>
            <person name="Rust J."/>
            <person name="Gunkel S."/>
            <person name="Lesny P."/>
            <person name="Martin S."/>
            <person name="Oeyen J.P."/>
            <person name="Petersen M."/>
            <person name="Panagiotis P."/>
            <person name="Wilbrandt J."/>
            <person name="Tanja T."/>
        </authorList>
    </citation>
    <scope>NUCLEOTIDE SEQUENCE</scope>
    <source>
        <strain evidence="5">GBR_01_08_01A</strain>
        <tissue evidence="5">Thorax + abdomen</tissue>
    </source>
</reference>
<evidence type="ECO:0000256" key="1">
    <source>
        <dbReference type="ARBA" id="ARBA00004613"/>
    </source>
</evidence>
<feature type="signal peptide" evidence="4">
    <location>
        <begin position="1"/>
        <end position="29"/>
    </location>
</feature>
<keyword evidence="3" id="KW-0964">Secreted</keyword>
<comment type="subcellular location">
    <subcellularLocation>
        <location evidence="1">Secreted</location>
    </subcellularLocation>
</comment>
<comment type="similarity">
    <text evidence="2">Belongs to the PBP/GOBP family.</text>
</comment>
<accession>A0AAD9RUX2</accession>
<dbReference type="AlphaFoldDB" id="A0AAD9RUX2"/>
<evidence type="ECO:0000313" key="6">
    <source>
        <dbReference type="Proteomes" id="UP001258017"/>
    </source>
</evidence>
<dbReference type="CDD" id="cd23992">
    <property type="entry name" value="PBP_GOBP"/>
    <property type="match status" value="1"/>
</dbReference>
<keyword evidence="4" id="KW-0732">Signal</keyword>
<dbReference type="Proteomes" id="UP001258017">
    <property type="component" value="Unassembled WGS sequence"/>
</dbReference>